<dbReference type="HOGENOM" id="CLU_1311648_0_0_1"/>
<evidence type="ECO:0000313" key="2">
    <source>
        <dbReference type="EMBL" id="EFH66833.1"/>
    </source>
</evidence>
<protein>
    <submittedName>
        <fullName evidence="2">Expressed protein</fullName>
    </submittedName>
</protein>
<proteinExistence type="predicted"/>
<feature type="transmembrane region" description="Helical" evidence="1">
    <location>
        <begin position="183"/>
        <end position="207"/>
    </location>
</feature>
<dbReference type="Gramene" id="scaffold_102644.1">
    <property type="protein sequence ID" value="scaffold_102644.1"/>
    <property type="gene ID" value="scaffold_102644.1"/>
</dbReference>
<dbReference type="EMBL" id="GL348713">
    <property type="protein sequence ID" value="EFH66833.1"/>
    <property type="molecule type" value="Genomic_DNA"/>
</dbReference>
<keyword evidence="1" id="KW-1133">Transmembrane helix</keyword>
<accession>D7KMQ6</accession>
<keyword evidence="1" id="KW-0812">Transmembrane</keyword>
<feature type="transmembrane region" description="Helical" evidence="1">
    <location>
        <begin position="6"/>
        <end position="23"/>
    </location>
</feature>
<keyword evidence="3" id="KW-1185">Reference proteome</keyword>
<sequence>MVVESVVLALWNSGIVLIPTMFLDPPGSTFVLSRGTLIALVRSFTAICRSYFELALLEAAFGQIGQRSLISFTVPVLLVHRGFHSPHPSFMELFILPNTSLVFSGIVTGSIIVKTVLLRAEARVVVQDSSRSAFVDCLTLEALFPPPCGFGKDFRFKDDYFIDCPCLDSALVELMSSPLSLDLYLSFVASFSFLSFTIPLLVVALLAESV</sequence>
<organism evidence="3">
    <name type="scientific">Arabidopsis lyrata subsp. lyrata</name>
    <name type="common">Lyre-leaved rock-cress</name>
    <dbReference type="NCBI Taxonomy" id="81972"/>
    <lineage>
        <taxon>Eukaryota</taxon>
        <taxon>Viridiplantae</taxon>
        <taxon>Streptophyta</taxon>
        <taxon>Embryophyta</taxon>
        <taxon>Tracheophyta</taxon>
        <taxon>Spermatophyta</taxon>
        <taxon>Magnoliopsida</taxon>
        <taxon>eudicotyledons</taxon>
        <taxon>Gunneridae</taxon>
        <taxon>Pentapetalae</taxon>
        <taxon>rosids</taxon>
        <taxon>malvids</taxon>
        <taxon>Brassicales</taxon>
        <taxon>Brassicaceae</taxon>
        <taxon>Camelineae</taxon>
        <taxon>Arabidopsis</taxon>
    </lineage>
</organism>
<name>D7KMQ6_ARALL</name>
<reference evidence="3" key="1">
    <citation type="journal article" date="2011" name="Nat. Genet.">
        <title>The Arabidopsis lyrata genome sequence and the basis of rapid genome size change.</title>
        <authorList>
            <person name="Hu T.T."/>
            <person name="Pattyn P."/>
            <person name="Bakker E.G."/>
            <person name="Cao J."/>
            <person name="Cheng J.-F."/>
            <person name="Clark R.M."/>
            <person name="Fahlgren N."/>
            <person name="Fawcett J.A."/>
            <person name="Grimwood J."/>
            <person name="Gundlach H."/>
            <person name="Haberer G."/>
            <person name="Hollister J.D."/>
            <person name="Ossowski S."/>
            <person name="Ottilar R.P."/>
            <person name="Salamov A.A."/>
            <person name="Schneeberger K."/>
            <person name="Spannagl M."/>
            <person name="Wang X."/>
            <person name="Yang L."/>
            <person name="Nasrallah M.E."/>
            <person name="Bergelson J."/>
            <person name="Carrington J.C."/>
            <person name="Gaut B.S."/>
            <person name="Schmutz J."/>
            <person name="Mayer K.F.X."/>
            <person name="Van de Peer Y."/>
            <person name="Grigoriev I.V."/>
            <person name="Nordborg M."/>
            <person name="Weigel D."/>
            <person name="Guo Y.-L."/>
        </authorList>
    </citation>
    <scope>NUCLEOTIDE SEQUENCE [LARGE SCALE GENOMIC DNA]</scope>
    <source>
        <strain evidence="3">cv. MN47</strain>
    </source>
</reference>
<dbReference type="Proteomes" id="UP000008694">
    <property type="component" value="Unassembled WGS sequence"/>
</dbReference>
<gene>
    <name evidence="2" type="ORF">ARALYDRAFT_889850</name>
</gene>
<evidence type="ECO:0000256" key="1">
    <source>
        <dbReference type="SAM" id="Phobius"/>
    </source>
</evidence>
<dbReference type="AlphaFoldDB" id="D7KMQ6"/>
<keyword evidence="1" id="KW-0472">Membrane</keyword>
<feature type="transmembrane region" description="Helical" evidence="1">
    <location>
        <begin position="95"/>
        <end position="113"/>
    </location>
</feature>
<evidence type="ECO:0000313" key="3">
    <source>
        <dbReference type="Proteomes" id="UP000008694"/>
    </source>
</evidence>